<comment type="caution">
    <text evidence="1">The sequence shown here is derived from an EMBL/GenBank/DDBJ whole genome shotgun (WGS) entry which is preliminary data.</text>
</comment>
<protein>
    <submittedName>
        <fullName evidence="1">Uncharacterized protein</fullName>
    </submittedName>
</protein>
<proteinExistence type="predicted"/>
<evidence type="ECO:0000313" key="1">
    <source>
        <dbReference type="EMBL" id="KAG7521431.1"/>
    </source>
</evidence>
<keyword evidence="2" id="KW-1185">Reference proteome</keyword>
<dbReference type="AlphaFoldDB" id="A0AAV6SXM9"/>
<dbReference type="EMBL" id="JAGKHQ010000003">
    <property type="protein sequence ID" value="KAG7521431.1"/>
    <property type="molecule type" value="Genomic_DNA"/>
</dbReference>
<organism evidence="1 2">
    <name type="scientific">Solea senegalensis</name>
    <name type="common">Senegalese sole</name>
    <dbReference type="NCBI Taxonomy" id="28829"/>
    <lineage>
        <taxon>Eukaryota</taxon>
        <taxon>Metazoa</taxon>
        <taxon>Chordata</taxon>
        <taxon>Craniata</taxon>
        <taxon>Vertebrata</taxon>
        <taxon>Euteleostomi</taxon>
        <taxon>Actinopterygii</taxon>
        <taxon>Neopterygii</taxon>
        <taxon>Teleostei</taxon>
        <taxon>Neoteleostei</taxon>
        <taxon>Acanthomorphata</taxon>
        <taxon>Carangaria</taxon>
        <taxon>Pleuronectiformes</taxon>
        <taxon>Pleuronectoidei</taxon>
        <taxon>Soleidae</taxon>
        <taxon>Solea</taxon>
    </lineage>
</organism>
<name>A0AAV6SXM9_SOLSE</name>
<evidence type="ECO:0000313" key="2">
    <source>
        <dbReference type="Proteomes" id="UP000693946"/>
    </source>
</evidence>
<dbReference type="Proteomes" id="UP000693946">
    <property type="component" value="Linkage Group LG11"/>
</dbReference>
<gene>
    <name evidence="1" type="ORF">JOB18_048328</name>
</gene>
<reference evidence="1 2" key="1">
    <citation type="journal article" date="2021" name="Sci. Rep.">
        <title>Chromosome anchoring in Senegalese sole (Solea senegalensis) reveals sex-associated markers and genome rearrangements in flatfish.</title>
        <authorList>
            <person name="Guerrero-Cozar I."/>
            <person name="Gomez-Garrido J."/>
            <person name="Berbel C."/>
            <person name="Martinez-Blanch J.F."/>
            <person name="Alioto T."/>
            <person name="Claros M.G."/>
            <person name="Gagnaire P.A."/>
            <person name="Manchado M."/>
        </authorList>
    </citation>
    <scope>NUCLEOTIDE SEQUENCE [LARGE SCALE GENOMIC DNA]</scope>
    <source>
        <strain evidence="1">Sse05_10M</strain>
    </source>
</reference>
<sequence>MFCSPEYDSRAAVWAAASSGRLSFLQLDHTTELQLRCGRLHRKKRPPGAHHHHLHDSHLVVLVAVFTSYTFEHVHFCLESE</sequence>
<accession>A0AAV6SXM9</accession>